<dbReference type="GO" id="GO:0005737">
    <property type="term" value="C:cytoplasm"/>
    <property type="evidence" value="ECO:0007669"/>
    <property type="project" value="TreeGrafter"/>
</dbReference>
<dbReference type="Pfam" id="PF13855">
    <property type="entry name" value="LRR_8"/>
    <property type="match status" value="1"/>
</dbReference>
<sequence length="521" mass="55994">MKLLIIEGEPSTADCSGMELEAIKELPSSLRRLDVSDNALSNSNLDFSSAKSLTFLDLKSNKLTSLSGLETLKTIQVLNLGANKIASIANVATFGANLKALILNNNFLTTLPDLSPLTNLNTLVLSHNNLTALPRPFPRLPQLKKLSVTNNQLSEYPVFTVPPPPLQELRLSHNQIKNLPTKNPKAASTYTIPTLKTLDLGSNSLDSLDNLKIGLLVLAPPNSIVNLNLKANPVAEVASSDSDTASYKHVVISVAGSNLKVLDGVRFDAKFLERKEKRKESGWLQKRQEEDEEDANTGAADLVPSKKDVKNHEKLHSVSKKTTPALKDSKKAALAAAIVKKPFVKTPVSSRNEAKSGSQRDQSAASAQKNSVTKKSASVPTNSSQIVVNPLKRKADTSVSDKPVVKKVSKPETDTFFKESFKPKAVSVTSAATSSSAKTQAPVAKVVDQKVEASVKRVEKQLDKHEEKLRSGVVGVVEVKPTHKKIGGAKVLVKPVNIEELEKGPGLGKNTFGTGLAAGWD</sequence>
<accession>A0A1Y2CZI4</accession>
<dbReference type="InterPro" id="IPR001611">
    <property type="entry name" value="Leu-rich_rpt"/>
</dbReference>
<evidence type="ECO:0000256" key="3">
    <source>
        <dbReference type="SAM" id="MobiDB-lite"/>
    </source>
</evidence>
<dbReference type="PANTHER" id="PTHR15454">
    <property type="entry name" value="NISCHARIN RELATED"/>
    <property type="match status" value="1"/>
</dbReference>
<dbReference type="OrthoDB" id="2136939at2759"/>
<dbReference type="Gene3D" id="3.80.10.10">
    <property type="entry name" value="Ribonuclease Inhibitor"/>
    <property type="match status" value="3"/>
</dbReference>
<evidence type="ECO:0000256" key="2">
    <source>
        <dbReference type="ARBA" id="ARBA00022737"/>
    </source>
</evidence>
<comment type="caution">
    <text evidence="4">The sequence shown here is derived from an EMBL/GenBank/DDBJ whole genome shotgun (WGS) entry which is preliminary data.</text>
</comment>
<keyword evidence="2" id="KW-0677">Repeat</keyword>
<dbReference type="SMART" id="SM00364">
    <property type="entry name" value="LRR_BAC"/>
    <property type="match status" value="7"/>
</dbReference>
<dbReference type="InterPro" id="IPR003591">
    <property type="entry name" value="Leu-rich_rpt_typical-subtyp"/>
</dbReference>
<dbReference type="PRINTS" id="PR00019">
    <property type="entry name" value="LEURICHRPT"/>
</dbReference>
<feature type="compositionally biased region" description="Basic and acidic residues" evidence="3">
    <location>
        <begin position="304"/>
        <end position="316"/>
    </location>
</feature>
<dbReference type="STRING" id="329046.A0A1Y2CZI4"/>
<organism evidence="4 5">
    <name type="scientific">Rhizoclosmatium globosum</name>
    <dbReference type="NCBI Taxonomy" id="329046"/>
    <lineage>
        <taxon>Eukaryota</taxon>
        <taxon>Fungi</taxon>
        <taxon>Fungi incertae sedis</taxon>
        <taxon>Chytridiomycota</taxon>
        <taxon>Chytridiomycota incertae sedis</taxon>
        <taxon>Chytridiomycetes</taxon>
        <taxon>Chytridiales</taxon>
        <taxon>Chytriomycetaceae</taxon>
        <taxon>Rhizoclosmatium</taxon>
    </lineage>
</organism>
<evidence type="ECO:0000313" key="5">
    <source>
        <dbReference type="Proteomes" id="UP000193642"/>
    </source>
</evidence>
<dbReference type="SMART" id="SM00365">
    <property type="entry name" value="LRR_SD22"/>
    <property type="match status" value="4"/>
</dbReference>
<dbReference type="EMBL" id="MCGO01000003">
    <property type="protein sequence ID" value="ORY52443.1"/>
    <property type="molecule type" value="Genomic_DNA"/>
</dbReference>
<feature type="compositionally biased region" description="Polar residues" evidence="3">
    <location>
        <begin position="347"/>
        <end position="387"/>
    </location>
</feature>
<feature type="region of interest" description="Disordered" evidence="3">
    <location>
        <begin position="278"/>
        <end position="327"/>
    </location>
</feature>
<dbReference type="Pfam" id="PF12799">
    <property type="entry name" value="LRR_4"/>
    <property type="match status" value="1"/>
</dbReference>
<gene>
    <name evidence="4" type="ORF">BCR33DRAFT_711760</name>
</gene>
<keyword evidence="1" id="KW-0433">Leucine-rich repeat</keyword>
<dbReference type="InterPro" id="IPR025875">
    <property type="entry name" value="Leu-rich_rpt_4"/>
</dbReference>
<protein>
    <submittedName>
        <fullName evidence="4">L domain-like protein</fullName>
    </submittedName>
</protein>
<dbReference type="InterPro" id="IPR032675">
    <property type="entry name" value="LRR_dom_sf"/>
</dbReference>
<feature type="region of interest" description="Disordered" evidence="3">
    <location>
        <begin position="347"/>
        <end position="400"/>
    </location>
</feature>
<dbReference type="SUPFAM" id="SSF52058">
    <property type="entry name" value="L domain-like"/>
    <property type="match status" value="1"/>
</dbReference>
<keyword evidence="5" id="KW-1185">Reference proteome</keyword>
<dbReference type="PANTHER" id="PTHR15454:SF56">
    <property type="entry name" value="PROTEIN PHOSPHATASE 1 REGULATORY SUBUNIT 7-RELATED"/>
    <property type="match status" value="1"/>
</dbReference>
<dbReference type="SMART" id="SM00369">
    <property type="entry name" value="LRR_TYP"/>
    <property type="match status" value="4"/>
</dbReference>
<evidence type="ECO:0000313" key="4">
    <source>
        <dbReference type="EMBL" id="ORY52443.1"/>
    </source>
</evidence>
<evidence type="ECO:0000256" key="1">
    <source>
        <dbReference type="ARBA" id="ARBA00022614"/>
    </source>
</evidence>
<reference evidence="4 5" key="1">
    <citation type="submission" date="2016-07" db="EMBL/GenBank/DDBJ databases">
        <title>Pervasive Adenine N6-methylation of Active Genes in Fungi.</title>
        <authorList>
            <consortium name="DOE Joint Genome Institute"/>
            <person name="Mondo S.J."/>
            <person name="Dannebaum R.O."/>
            <person name="Kuo R.C."/>
            <person name="Labutti K."/>
            <person name="Haridas S."/>
            <person name="Kuo A."/>
            <person name="Salamov A."/>
            <person name="Ahrendt S.R."/>
            <person name="Lipzen A."/>
            <person name="Sullivan W."/>
            <person name="Andreopoulos W.B."/>
            <person name="Clum A."/>
            <person name="Lindquist E."/>
            <person name="Daum C."/>
            <person name="Ramamoorthy G.K."/>
            <person name="Gryganskyi A."/>
            <person name="Culley D."/>
            <person name="Magnuson J.K."/>
            <person name="James T.Y."/>
            <person name="O'Malley M.A."/>
            <person name="Stajich J.E."/>
            <person name="Spatafora J.W."/>
            <person name="Visel A."/>
            <person name="Grigoriev I.V."/>
        </authorList>
    </citation>
    <scope>NUCLEOTIDE SEQUENCE [LARGE SCALE GENOMIC DNA]</scope>
    <source>
        <strain evidence="4 5">JEL800</strain>
    </source>
</reference>
<feature type="compositionally biased region" description="Basic and acidic residues" evidence="3">
    <location>
        <begin position="278"/>
        <end position="289"/>
    </location>
</feature>
<proteinExistence type="predicted"/>
<dbReference type="Proteomes" id="UP000193642">
    <property type="component" value="Unassembled WGS sequence"/>
</dbReference>
<dbReference type="PROSITE" id="PS51450">
    <property type="entry name" value="LRR"/>
    <property type="match status" value="5"/>
</dbReference>
<dbReference type="AlphaFoldDB" id="A0A1Y2CZI4"/>
<name>A0A1Y2CZI4_9FUNG</name>